<dbReference type="Proteomes" id="UP001627154">
    <property type="component" value="Unassembled WGS sequence"/>
</dbReference>
<evidence type="ECO:0000256" key="1">
    <source>
        <dbReference type="SAM" id="MobiDB-lite"/>
    </source>
</evidence>
<accession>A0ABD2X9W8</accession>
<comment type="caution">
    <text evidence="2">The sequence shown here is derived from an EMBL/GenBank/DDBJ whole genome shotgun (WGS) entry which is preliminary data.</text>
</comment>
<keyword evidence="3" id="KW-1185">Reference proteome</keyword>
<dbReference type="AlphaFoldDB" id="A0ABD2X9W8"/>
<gene>
    <name evidence="2" type="ORF">TKK_004732</name>
</gene>
<proteinExistence type="predicted"/>
<feature type="region of interest" description="Disordered" evidence="1">
    <location>
        <begin position="80"/>
        <end position="121"/>
    </location>
</feature>
<protein>
    <recommendedName>
        <fullName evidence="4">Transposase domain-containing protein</fullName>
    </recommendedName>
</protein>
<evidence type="ECO:0000313" key="3">
    <source>
        <dbReference type="Proteomes" id="UP001627154"/>
    </source>
</evidence>
<organism evidence="2 3">
    <name type="scientific">Trichogramma kaykai</name>
    <dbReference type="NCBI Taxonomy" id="54128"/>
    <lineage>
        <taxon>Eukaryota</taxon>
        <taxon>Metazoa</taxon>
        <taxon>Ecdysozoa</taxon>
        <taxon>Arthropoda</taxon>
        <taxon>Hexapoda</taxon>
        <taxon>Insecta</taxon>
        <taxon>Pterygota</taxon>
        <taxon>Neoptera</taxon>
        <taxon>Endopterygota</taxon>
        <taxon>Hymenoptera</taxon>
        <taxon>Apocrita</taxon>
        <taxon>Proctotrupomorpha</taxon>
        <taxon>Chalcidoidea</taxon>
        <taxon>Trichogrammatidae</taxon>
        <taxon>Trichogramma</taxon>
    </lineage>
</organism>
<feature type="compositionally biased region" description="Basic and acidic residues" evidence="1">
    <location>
        <begin position="80"/>
        <end position="91"/>
    </location>
</feature>
<evidence type="ECO:0000313" key="2">
    <source>
        <dbReference type="EMBL" id="KAL3402186.1"/>
    </source>
</evidence>
<evidence type="ECO:0008006" key="4">
    <source>
        <dbReference type="Google" id="ProtNLM"/>
    </source>
</evidence>
<dbReference type="EMBL" id="JBJJXI010000037">
    <property type="protein sequence ID" value="KAL3402186.1"/>
    <property type="molecule type" value="Genomic_DNA"/>
</dbReference>
<dbReference type="PANTHER" id="PTHR46579:SF1">
    <property type="entry name" value="F5_8 TYPE C DOMAIN-CONTAINING PROTEIN"/>
    <property type="match status" value="1"/>
</dbReference>
<reference evidence="2 3" key="1">
    <citation type="journal article" date="2024" name="bioRxiv">
        <title>A reference genome for Trichogramma kaykai: A tiny desert-dwelling parasitoid wasp with competing sex-ratio distorters.</title>
        <authorList>
            <person name="Culotta J."/>
            <person name="Lindsey A.R."/>
        </authorList>
    </citation>
    <scope>NUCLEOTIDE SEQUENCE [LARGE SCALE GENOMIC DNA]</scope>
    <source>
        <strain evidence="2 3">KSX58</strain>
    </source>
</reference>
<name>A0ABD2X9W8_9HYME</name>
<sequence length="903" mass="104001">MRSKRIVPRIRKKRGPFYKIWLQNKKKPIPESTERYRRKCIKQLENLNNSTLEVNDAINEPSNHDQSNTDNTILMPYDAKDESESETHDQDLQYLSDDSDDISDSSLENSEYSSEEEPEATEYTCGYNVILDNEDIDVIHDDGDMNFVHDDGDMNVIHDDGNTEVNEMDDDSIDSNIEEKLYDGCPISKKESELVTMAFALRHNLPDVGLENVLSLIDCHLPFAAHKSKYLFLKAFPKYPYQIHYLCIKCDTGVDFNEMDTSTCENCEEKNFKKKLREVGKFFIHVPLKNQIVDITNSDLYKSIKRETQTNDIINGKVYQHMKSKGIIGKNDLTIQWNVDGVSLQKSSKKSLWPILVAINEFPYRVRKNNILICGLWYGQEKPIMNTFLKPFVDELITLSDNGFTSSTFIDTTPVLMKVHEIIAPVDSIARPLVQNMKQFNGKYGCPYCLNKGSLVETDKGRTRIYSFDKCTSRNAKQHLAHVKQTLEDNKPVKGVKGPSIVSLLRNSNIIKSYPPEHMHSCLLGVAKLFVTSWFDSKYSSEKFSIRARDSEFTERLLKIQPPIEITRVPRPIDTNYKANEWKTFVLYYSIPCITNLMPQSYVKHWSLFVYGLSILLQEKIITPDELNSSRLAFFNFVKKIPKLYGMTFMKFNVHLLTHIPDFVELYGSLWAWSAFPFEGFNGVIKKLFHGTQYIPDQIIKSYGRLRIIKNASHIFSDPNCSEKNSNLFIKLMNQCNAHNCIEYGSSLNCFGRINRCKLSLIMKVEISNTLQKEVGDFCEEYQRFIFNVTVFHTSTNNRLKKRNNSIIMTIDEEILEITHLLDVGASKEGTDNIVVLAVRFKKHEDVLCNNSGFSSQQYSFICSRTQSIICIKIEKIFKKCISVPLPDGKCCIFPLTNRIETD</sequence>
<dbReference type="PANTHER" id="PTHR46579">
    <property type="entry name" value="F5/8 TYPE C DOMAIN-CONTAINING PROTEIN-RELATED"/>
    <property type="match status" value="1"/>
</dbReference>